<keyword evidence="4" id="KW-1185">Reference proteome</keyword>
<dbReference type="InterPro" id="IPR001867">
    <property type="entry name" value="OmpR/PhoB-type_DNA-bd"/>
</dbReference>
<keyword evidence="1" id="KW-0238">DNA-binding</keyword>
<dbReference type="RefSeq" id="WP_168822620.1">
    <property type="nucleotide sequence ID" value="NZ_JABAEB010000001.1"/>
</dbReference>
<evidence type="ECO:0000313" key="3">
    <source>
        <dbReference type="EMBL" id="NLQ21382.1"/>
    </source>
</evidence>
<organism evidence="3 4">
    <name type="scientific">Shewanella oncorhynchi</name>
    <dbReference type="NCBI Taxonomy" id="2726434"/>
    <lineage>
        <taxon>Bacteria</taxon>
        <taxon>Pseudomonadati</taxon>
        <taxon>Pseudomonadota</taxon>
        <taxon>Gammaproteobacteria</taxon>
        <taxon>Alteromonadales</taxon>
        <taxon>Shewanellaceae</taxon>
        <taxon>Shewanella</taxon>
    </lineage>
</organism>
<reference evidence="3 4" key="1">
    <citation type="submission" date="2020-04" db="EMBL/GenBank/DDBJ databases">
        <title>The first description of lens atrophy caused by putative novel Shewanella sp. that is a new emerging pathogen for cultured rainbow trout?</title>
        <authorList>
            <person name="Saticioglu I.B."/>
            <person name="Duman M."/>
            <person name="Altun S."/>
        </authorList>
    </citation>
    <scope>NUCLEOTIDE SEQUENCE [LARGE SCALE GENOMIC DNA]</scope>
    <source>
        <strain evidence="3 4">S-1</strain>
    </source>
</reference>
<accession>A0ABX1KGQ9</accession>
<dbReference type="SUPFAM" id="SSF46894">
    <property type="entry name" value="C-terminal effector domain of the bipartite response regulators"/>
    <property type="match status" value="1"/>
</dbReference>
<dbReference type="Gene3D" id="1.10.10.10">
    <property type="entry name" value="Winged helix-like DNA-binding domain superfamily/Winged helix DNA-binding domain"/>
    <property type="match status" value="1"/>
</dbReference>
<dbReference type="SMART" id="SM00862">
    <property type="entry name" value="Trans_reg_C"/>
    <property type="match status" value="1"/>
</dbReference>
<sequence>MEKQGSDCFLIVGGKKYKCALSEMMIIERLYYKKGCVISKSDLANIGWPGRVVSSNSVPVAIANLRKIIREQHKSEVIITDKGGYFFALNSDVTLVNEELNDVLFTHEISNKIEVGNKNEQLEINVDRKFNKYTSAVKGFFRWRIILNFRKRYIVVALLLVANLLLLQKYNDVKVNSKPVFEIYKSSGDKQYIIVSGMGDYAKIKKILLEHEFKEYRSGLLSLNEIVEILNFDKLFSSVSIIKFLNFRDSGKKYILECLDFQKREHSSRVISNQDELLYTLDFKGCR</sequence>
<gene>
    <name evidence="3" type="ORF">HGO26_00565</name>
</gene>
<dbReference type="EMBL" id="JABAEB010000001">
    <property type="protein sequence ID" value="NLQ21382.1"/>
    <property type="molecule type" value="Genomic_DNA"/>
</dbReference>
<dbReference type="Pfam" id="PF00486">
    <property type="entry name" value="Trans_reg_C"/>
    <property type="match status" value="1"/>
</dbReference>
<dbReference type="Proteomes" id="UP000527352">
    <property type="component" value="Unassembled WGS sequence"/>
</dbReference>
<comment type="caution">
    <text evidence="3">The sequence shown here is derived from an EMBL/GenBank/DDBJ whole genome shotgun (WGS) entry which is preliminary data.</text>
</comment>
<dbReference type="InterPro" id="IPR016032">
    <property type="entry name" value="Sig_transdc_resp-reg_C-effctor"/>
</dbReference>
<proteinExistence type="predicted"/>
<dbReference type="InterPro" id="IPR036388">
    <property type="entry name" value="WH-like_DNA-bd_sf"/>
</dbReference>
<evidence type="ECO:0000313" key="4">
    <source>
        <dbReference type="Proteomes" id="UP000527352"/>
    </source>
</evidence>
<name>A0ABX1KGQ9_9GAMM</name>
<evidence type="ECO:0000259" key="2">
    <source>
        <dbReference type="SMART" id="SM00862"/>
    </source>
</evidence>
<protein>
    <recommendedName>
        <fullName evidence="2">OmpR/PhoB-type domain-containing protein</fullName>
    </recommendedName>
</protein>
<feature type="domain" description="OmpR/PhoB-type" evidence="2">
    <location>
        <begin position="14"/>
        <end position="87"/>
    </location>
</feature>
<evidence type="ECO:0000256" key="1">
    <source>
        <dbReference type="ARBA" id="ARBA00023125"/>
    </source>
</evidence>